<protein>
    <recommendedName>
        <fullName evidence="5">TRSP domain C terminus to PRTase_2</fullName>
    </recommendedName>
</protein>
<dbReference type="InterPro" id="IPR000836">
    <property type="entry name" value="PRTase_dom"/>
</dbReference>
<dbReference type="CDD" id="cd06223">
    <property type="entry name" value="PRTases_typeI"/>
    <property type="match status" value="1"/>
</dbReference>
<evidence type="ECO:0000259" key="2">
    <source>
        <dbReference type="Pfam" id="PF15609"/>
    </source>
</evidence>
<dbReference type="RefSeq" id="WP_166271684.1">
    <property type="nucleotide sequence ID" value="NZ_CP048029.1"/>
</dbReference>
<dbReference type="PIRSF" id="PIRSF020967">
    <property type="entry name" value="UCP020967"/>
    <property type="match status" value="1"/>
</dbReference>
<dbReference type="SUPFAM" id="SSF53271">
    <property type="entry name" value="PRTase-like"/>
    <property type="match status" value="1"/>
</dbReference>
<evidence type="ECO:0008006" key="5">
    <source>
        <dbReference type="Google" id="ProtNLM"/>
    </source>
</evidence>
<sequence length="388" mass="43184">MTERRIGLPTGTLWVQVQQADFALEALCGFAARANRRREFLFVSKVLGKHWPARPSQMQAIHDHLAARLELRSGPWLFIGFAETATGLGQGVFESVLRRYPQAEALYVHTTRYRLAGRPLIAFEETHCHAPDQWLYVPPDPEQRQRFLAACALILIDDELTTGNTVCNLVAAYRRLNPLLEQVHIVAITQFGGPDLAARLADRLNLPVYYSAALTGTYRFEPAAEWQMEEPPPAVGKAQCIPGQIAEDLGRFGIARPLALPGSDLDGLAEGLGSEDRVLVLGTGEFMHLAFLVGLGLEQRGLQVVVQSTTRSPILLGGAIGRRLFFRDNYGEGIVNYLYNVHPVDYSRIIVCHETPRAGLDELLQVLGPRHRLYSLNLKELSHVHQSQ</sequence>
<accession>A0A6G7VFD1</accession>
<evidence type="ECO:0000259" key="1">
    <source>
        <dbReference type="Pfam" id="PF12500"/>
    </source>
</evidence>
<dbReference type="InterPro" id="IPR041688">
    <property type="entry name" value="PRTase_2"/>
</dbReference>
<name>A0A6G7VFD1_9GAMM</name>
<dbReference type="KEGG" id="cjap:GWK36_12910"/>
<dbReference type="Pfam" id="PF15609">
    <property type="entry name" value="PRTase_2"/>
    <property type="match status" value="1"/>
</dbReference>
<keyword evidence="4" id="KW-1185">Reference proteome</keyword>
<dbReference type="Pfam" id="PF12500">
    <property type="entry name" value="TRSP"/>
    <property type="match status" value="1"/>
</dbReference>
<dbReference type="InterPro" id="IPR029057">
    <property type="entry name" value="PRTase-like"/>
</dbReference>
<feature type="domain" description="Orotate phosphoribosyltransferase-like" evidence="2">
    <location>
        <begin position="27"/>
        <end position="216"/>
    </location>
</feature>
<organism evidence="3 4">
    <name type="scientific">Caldichromatium japonicum</name>
    <dbReference type="NCBI Taxonomy" id="2699430"/>
    <lineage>
        <taxon>Bacteria</taxon>
        <taxon>Pseudomonadati</taxon>
        <taxon>Pseudomonadota</taxon>
        <taxon>Gammaproteobacteria</taxon>
        <taxon>Chromatiales</taxon>
        <taxon>Chromatiaceae</taxon>
        <taxon>Caldichromatium</taxon>
    </lineage>
</organism>
<dbReference type="InterPro" id="IPR022537">
    <property type="entry name" value="TRSP_dom"/>
</dbReference>
<dbReference type="InterPro" id="IPR011214">
    <property type="entry name" value="UCP020967"/>
</dbReference>
<gene>
    <name evidence="3" type="ORF">GWK36_12910</name>
</gene>
<evidence type="ECO:0000313" key="4">
    <source>
        <dbReference type="Proteomes" id="UP000502699"/>
    </source>
</evidence>
<evidence type="ECO:0000313" key="3">
    <source>
        <dbReference type="EMBL" id="QIK38731.1"/>
    </source>
</evidence>
<reference evidence="4" key="1">
    <citation type="submission" date="2020-01" db="EMBL/GenBank/DDBJ databases">
        <title>Caldichromatium gen. nov., sp. nov., a thermophilic purple sulfur bacterium member of the family Chromatiaceae isolated from Nakabusa hot spring, Japan.</title>
        <authorList>
            <person name="Saini M.K."/>
            <person name="Hanada S."/>
            <person name="Tank M."/>
        </authorList>
    </citation>
    <scope>NUCLEOTIDE SEQUENCE [LARGE SCALE GENOMIC DNA]</scope>
    <source>
        <strain evidence="4">No.7</strain>
    </source>
</reference>
<proteinExistence type="predicted"/>
<dbReference type="EMBL" id="CP048029">
    <property type="protein sequence ID" value="QIK38731.1"/>
    <property type="molecule type" value="Genomic_DNA"/>
</dbReference>
<dbReference type="Proteomes" id="UP000502699">
    <property type="component" value="Chromosome"/>
</dbReference>
<feature type="domain" description="TRSP" evidence="1">
    <location>
        <begin position="250"/>
        <end position="358"/>
    </location>
</feature>
<dbReference type="AlphaFoldDB" id="A0A6G7VFD1"/>